<dbReference type="OrthoDB" id="1404627at2"/>
<organism evidence="1 2">
    <name type="scientific">Maribacter algarum</name>
    <name type="common">ex Zhang et al. 2020</name>
    <dbReference type="NCBI Taxonomy" id="2578118"/>
    <lineage>
        <taxon>Bacteria</taxon>
        <taxon>Pseudomonadati</taxon>
        <taxon>Bacteroidota</taxon>
        <taxon>Flavobacteriia</taxon>
        <taxon>Flavobacteriales</taxon>
        <taxon>Flavobacteriaceae</taxon>
        <taxon>Maribacter</taxon>
    </lineage>
</organism>
<name>A0A5S3PTX6_9FLAO</name>
<dbReference type="EMBL" id="VATY01000001">
    <property type="protein sequence ID" value="TMM58435.1"/>
    <property type="molecule type" value="Genomic_DNA"/>
</dbReference>
<proteinExistence type="predicted"/>
<protein>
    <recommendedName>
        <fullName evidence="3">Mobilization protein</fullName>
    </recommendedName>
</protein>
<evidence type="ECO:0000313" key="1">
    <source>
        <dbReference type="EMBL" id="TMM58435.1"/>
    </source>
</evidence>
<gene>
    <name evidence="1" type="ORF">FEE95_03115</name>
</gene>
<sequence>MPISKTHSSSNGGNLGSSSALINYLDKENIDLENKAMNAPSREAEIEFRSRQQNFFNHTSDAVSQTKAQEKIDANISKLGKNDTKFFAPTLSFSSKELNYLVKQSTDGRKVKSVDELKKDEFEKYNQLLKDYTRSAMDNYAKNFNREDRGLKGGKDLVYFAKIEHQRHFKGTDKEVLNGQAKSGELKPGLQSHVHLIVSRKDKTQKMKISPMANEKSKVRRIGGNTYQVGFDRKSWINENEKSFDKMFDYKRQEIEKFEIQNTLRNGTAEEKGLALQSIKKEKELEIRNEPSYQKTKEQSLER</sequence>
<evidence type="ECO:0000313" key="2">
    <source>
        <dbReference type="Proteomes" id="UP000310314"/>
    </source>
</evidence>
<dbReference type="RefSeq" id="WP_138656368.1">
    <property type="nucleotide sequence ID" value="NZ_VATY01000001.1"/>
</dbReference>
<comment type="caution">
    <text evidence="1">The sequence shown here is derived from an EMBL/GenBank/DDBJ whole genome shotgun (WGS) entry which is preliminary data.</text>
</comment>
<dbReference type="Pfam" id="PF18976">
    <property type="entry name" value="DUF5712"/>
    <property type="match status" value="1"/>
</dbReference>
<keyword evidence="2" id="KW-1185">Reference proteome</keyword>
<dbReference type="InterPro" id="IPR043766">
    <property type="entry name" value="BfmA-like"/>
</dbReference>
<dbReference type="AlphaFoldDB" id="A0A5S3PTX6"/>
<evidence type="ECO:0008006" key="3">
    <source>
        <dbReference type="Google" id="ProtNLM"/>
    </source>
</evidence>
<accession>A0A5S3PTX6</accession>
<dbReference type="Proteomes" id="UP000310314">
    <property type="component" value="Unassembled WGS sequence"/>
</dbReference>
<reference evidence="1 2" key="1">
    <citation type="submission" date="2019-05" db="EMBL/GenBank/DDBJ databases">
        <authorList>
            <person name="Zhang J.-Y."/>
            <person name="Feg X."/>
            <person name="Du Z.-J."/>
        </authorList>
    </citation>
    <scope>NUCLEOTIDE SEQUENCE [LARGE SCALE GENOMIC DNA]</scope>
    <source>
        <strain evidence="1 2">RZ26</strain>
    </source>
</reference>